<keyword evidence="5 6" id="KW-0472">Membrane</keyword>
<gene>
    <name evidence="7" type="primary">mntH</name>
    <name evidence="7" type="ORF">H0A61_01248</name>
</gene>
<protein>
    <submittedName>
        <fullName evidence="7">Divalent metal cation transporter MntH</fullName>
    </submittedName>
</protein>
<evidence type="ECO:0000256" key="1">
    <source>
        <dbReference type="ARBA" id="ARBA00004141"/>
    </source>
</evidence>
<dbReference type="GO" id="GO:0005384">
    <property type="term" value="F:manganese ion transmembrane transporter activity"/>
    <property type="evidence" value="ECO:0007669"/>
    <property type="project" value="TreeGrafter"/>
</dbReference>
<dbReference type="Pfam" id="PF01566">
    <property type="entry name" value="Nramp"/>
    <property type="match status" value="1"/>
</dbReference>
<evidence type="ECO:0000313" key="8">
    <source>
        <dbReference type="Proteomes" id="UP000662904"/>
    </source>
</evidence>
<dbReference type="PANTHER" id="PTHR11706">
    <property type="entry name" value="SOLUTE CARRIER PROTEIN FAMILY 11 MEMBER"/>
    <property type="match status" value="1"/>
</dbReference>
<feature type="transmembrane region" description="Helical" evidence="6">
    <location>
        <begin position="123"/>
        <end position="140"/>
    </location>
</feature>
<feature type="transmembrane region" description="Helical" evidence="6">
    <location>
        <begin position="36"/>
        <end position="54"/>
    </location>
</feature>
<evidence type="ECO:0000256" key="3">
    <source>
        <dbReference type="ARBA" id="ARBA00022692"/>
    </source>
</evidence>
<feature type="transmembrane region" description="Helical" evidence="6">
    <location>
        <begin position="342"/>
        <end position="362"/>
    </location>
</feature>
<keyword evidence="2" id="KW-0813">Transport</keyword>
<keyword evidence="8" id="KW-1185">Reference proteome</keyword>
<dbReference type="EMBL" id="CP059066">
    <property type="protein sequence ID" value="QSQ08897.1"/>
    <property type="molecule type" value="Genomic_DNA"/>
</dbReference>
<dbReference type="AlphaFoldDB" id="A0A8A0RN72"/>
<dbReference type="Proteomes" id="UP000662904">
    <property type="component" value="Chromosome"/>
</dbReference>
<evidence type="ECO:0000256" key="6">
    <source>
        <dbReference type="SAM" id="Phobius"/>
    </source>
</evidence>
<keyword evidence="3 6" id="KW-0812">Transmembrane</keyword>
<accession>A0A8A0RN72</accession>
<dbReference type="KEGG" id="kme:H0A61_01248"/>
<feature type="transmembrane region" description="Helical" evidence="6">
    <location>
        <begin position="186"/>
        <end position="205"/>
    </location>
</feature>
<feature type="transmembrane region" description="Helical" evidence="6">
    <location>
        <begin position="84"/>
        <end position="103"/>
    </location>
</feature>
<feature type="transmembrane region" description="Helical" evidence="6">
    <location>
        <begin position="382"/>
        <end position="406"/>
    </location>
</feature>
<dbReference type="GO" id="GO:0005886">
    <property type="term" value="C:plasma membrane"/>
    <property type="evidence" value="ECO:0007669"/>
    <property type="project" value="TreeGrafter"/>
</dbReference>
<dbReference type="GO" id="GO:0015086">
    <property type="term" value="F:cadmium ion transmembrane transporter activity"/>
    <property type="evidence" value="ECO:0007669"/>
    <property type="project" value="TreeGrafter"/>
</dbReference>
<dbReference type="PRINTS" id="PR00447">
    <property type="entry name" value="NATRESASSCMP"/>
</dbReference>
<proteinExistence type="predicted"/>
<feature type="transmembrane region" description="Helical" evidence="6">
    <location>
        <begin position="226"/>
        <end position="251"/>
    </location>
</feature>
<evidence type="ECO:0000256" key="2">
    <source>
        <dbReference type="ARBA" id="ARBA00022448"/>
    </source>
</evidence>
<dbReference type="GO" id="GO:0034755">
    <property type="term" value="P:iron ion transmembrane transport"/>
    <property type="evidence" value="ECO:0007669"/>
    <property type="project" value="TreeGrafter"/>
</dbReference>
<dbReference type="PANTHER" id="PTHR11706:SF33">
    <property type="entry name" value="NATURAL RESISTANCE-ASSOCIATED MACROPHAGE PROTEIN 2"/>
    <property type="match status" value="1"/>
</dbReference>
<feature type="transmembrane region" description="Helical" evidence="6">
    <location>
        <begin position="320"/>
        <end position="336"/>
    </location>
</feature>
<dbReference type="NCBIfam" id="NF037982">
    <property type="entry name" value="Nramp_1"/>
    <property type="match status" value="1"/>
</dbReference>
<keyword evidence="4 6" id="KW-1133">Transmembrane helix</keyword>
<dbReference type="InterPro" id="IPR001046">
    <property type="entry name" value="NRAMP_fam"/>
</dbReference>
<evidence type="ECO:0000256" key="4">
    <source>
        <dbReference type="ARBA" id="ARBA00022989"/>
    </source>
</evidence>
<organism evidence="7 8">
    <name type="scientific">Koleobacter methoxysyntrophicus</name>
    <dbReference type="NCBI Taxonomy" id="2751313"/>
    <lineage>
        <taxon>Bacteria</taxon>
        <taxon>Bacillati</taxon>
        <taxon>Bacillota</taxon>
        <taxon>Clostridia</taxon>
        <taxon>Koleobacterales</taxon>
        <taxon>Koleobacteraceae</taxon>
        <taxon>Koleobacter</taxon>
    </lineage>
</organism>
<dbReference type="RefSeq" id="WP_206709096.1">
    <property type="nucleotide sequence ID" value="NZ_CP059066.1"/>
</dbReference>
<name>A0A8A0RN72_9FIRM</name>
<reference evidence="7" key="1">
    <citation type="submission" date="2020-07" db="EMBL/GenBank/DDBJ databases">
        <title>Koleobacter methoxysyntrophicus gen. nov., sp. nov., a novel anaerobic bacterium isolated from deep subsurface oil field and proposal of Koleobacterales ord. nov. in the phylum Firmicutes.</title>
        <authorList>
            <person name="Sakamoto S."/>
            <person name="Tamaki H."/>
        </authorList>
    </citation>
    <scope>NUCLEOTIDE SEQUENCE</scope>
    <source>
        <strain evidence="7">NRmbB1</strain>
    </source>
</reference>
<comment type="subcellular location">
    <subcellularLocation>
        <location evidence="1">Membrane</location>
        <topology evidence="1">Multi-pass membrane protein</topology>
    </subcellularLocation>
</comment>
<feature type="transmembrane region" description="Helical" evidence="6">
    <location>
        <begin position="277"/>
        <end position="308"/>
    </location>
</feature>
<feature type="transmembrane region" description="Helical" evidence="6">
    <location>
        <begin position="147"/>
        <end position="166"/>
    </location>
</feature>
<sequence>MKFIERMKSIGPGALVAAAFIGPGTVTTCTVSGASYGYVLLWAMAFSIIATIILQEMSMRLGIVSREGLGEALRNQFKNPVAKNISIFLVISAIGIGCAAYETGNILGGAMGLSTVSRISSNVWGPILGIVALIILWTGSYKVVERVLIGLVIVMSVAFILTAIVIKPNLAEIFMGMIIPRLPDGAGLTVAVALIGTTVVPYNLFLHSSAVQEKWKDAKDLGIARFDAVFSIILGGIISMAIIVTAAAAFYGTDIEIKNAGQMAVQLEPLLGAWAKWFFSIGLFSAGFSSAVTAPLAAAFATSGALGWKRDLRAKNFRSIWLIVLLVGIIGSSLGYSPVQVIIFAQAANGILLPISAIYLVWVMNNRERLGQYVNTSLSNILGALVILVTIVLGARSLLSVISKIFG</sequence>
<evidence type="ECO:0000313" key="7">
    <source>
        <dbReference type="EMBL" id="QSQ08897.1"/>
    </source>
</evidence>
<evidence type="ECO:0000256" key="5">
    <source>
        <dbReference type="ARBA" id="ARBA00023136"/>
    </source>
</evidence>